<sequence>MDWKKCSWINYVSLTLLSVLAAIPESKSDNSVHIFSTYRLPVTSSILNWLPISHYDSSKNNTLVIGGFQISKSTDENYNEGPSEQREMYVCRAAQSGVWVAGAQLKGEKKCTVTVLGIVQAVENYELLENVDNAARLSWVSWSKFYPIPTGAVVTETMYVARYPVTRNETDKDTLTPTYTHYIGTLNHDEKLGTIAYVKSDGQQGSTNAGELLVETEPIYYELTSVKLNHWRTRIIKSESKIIGQATISNSGTEGAKLVEKSAYGYKYSSYWGQGHAMIKALNTSITLFNRTKLPTIKWGMEERSERMDSYSLEIYLEPGTGVNVKVKANYTEYEVPYTGQLVSHYEDGESKSREISGMRREETITDLRSEFGPIYFLSNSSIVPTTVKPPTTRGATTFSSSSTNSISGTLLISSTSTNKQNDINNVMDSSEDGNSIIPPRHDSNMQSDDGGPQSLKNKDALGAATSSLPSLYISIALILVTLYRIT</sequence>
<evidence type="ECO:0000313" key="5">
    <source>
        <dbReference type="RefSeq" id="XP_011311766.1"/>
    </source>
</evidence>
<protein>
    <submittedName>
        <fullName evidence="5">Protein unzipped</fullName>
    </submittedName>
</protein>
<feature type="region of interest" description="Disordered" evidence="1">
    <location>
        <begin position="418"/>
        <end position="459"/>
    </location>
</feature>
<proteinExistence type="predicted"/>
<keyword evidence="2" id="KW-0812">Transmembrane</keyword>
<dbReference type="KEGG" id="fas:105271741"/>
<keyword evidence="3" id="KW-0732">Signal</keyword>
<keyword evidence="2" id="KW-0472">Membrane</keyword>
<feature type="chain" id="PRO_5040420857" evidence="3">
    <location>
        <begin position="29"/>
        <end position="487"/>
    </location>
</feature>
<feature type="signal peptide" evidence="3">
    <location>
        <begin position="1"/>
        <end position="28"/>
    </location>
</feature>
<keyword evidence="2" id="KW-1133">Transmembrane helix</keyword>
<evidence type="ECO:0000256" key="3">
    <source>
        <dbReference type="SAM" id="SignalP"/>
    </source>
</evidence>
<dbReference type="GeneID" id="105271741"/>
<dbReference type="OrthoDB" id="428159at2759"/>
<dbReference type="Proteomes" id="UP000694866">
    <property type="component" value="Unplaced"/>
</dbReference>
<organism evidence="4 5">
    <name type="scientific">Fopius arisanus</name>
    <dbReference type="NCBI Taxonomy" id="64838"/>
    <lineage>
        <taxon>Eukaryota</taxon>
        <taxon>Metazoa</taxon>
        <taxon>Ecdysozoa</taxon>
        <taxon>Arthropoda</taxon>
        <taxon>Hexapoda</taxon>
        <taxon>Insecta</taxon>
        <taxon>Pterygota</taxon>
        <taxon>Neoptera</taxon>
        <taxon>Endopterygota</taxon>
        <taxon>Hymenoptera</taxon>
        <taxon>Apocrita</taxon>
        <taxon>Ichneumonoidea</taxon>
        <taxon>Braconidae</taxon>
        <taxon>Opiinae</taxon>
        <taxon>Fopius</taxon>
    </lineage>
</organism>
<accession>A0A9R1TMP7</accession>
<dbReference type="CTD" id="38002"/>
<feature type="compositionally biased region" description="Polar residues" evidence="1">
    <location>
        <begin position="420"/>
        <end position="429"/>
    </location>
</feature>
<reference evidence="5" key="1">
    <citation type="submission" date="2025-08" db="UniProtKB">
        <authorList>
            <consortium name="RefSeq"/>
        </authorList>
    </citation>
    <scope>IDENTIFICATION</scope>
    <source>
        <strain evidence="5">USDA-PBARC FA_bdor</strain>
        <tissue evidence="5">Whole organism</tissue>
    </source>
</reference>
<keyword evidence="4" id="KW-1185">Reference proteome</keyword>
<evidence type="ECO:0000256" key="2">
    <source>
        <dbReference type="SAM" id="Phobius"/>
    </source>
</evidence>
<evidence type="ECO:0000256" key="1">
    <source>
        <dbReference type="SAM" id="MobiDB-lite"/>
    </source>
</evidence>
<dbReference type="RefSeq" id="XP_011311766.1">
    <property type="nucleotide sequence ID" value="XM_011313464.1"/>
</dbReference>
<gene>
    <name evidence="5" type="primary">uzip</name>
</gene>
<feature type="transmembrane region" description="Helical" evidence="2">
    <location>
        <begin position="461"/>
        <end position="484"/>
    </location>
</feature>
<name>A0A9R1TMP7_9HYME</name>
<dbReference type="AlphaFoldDB" id="A0A9R1TMP7"/>
<evidence type="ECO:0000313" key="4">
    <source>
        <dbReference type="Proteomes" id="UP000694866"/>
    </source>
</evidence>